<evidence type="ECO:0000313" key="9">
    <source>
        <dbReference type="Proteomes" id="UP001595536"/>
    </source>
</evidence>
<feature type="binding site" evidence="6">
    <location>
        <position position="220"/>
    </location>
    <ligand>
        <name>substrate</name>
    </ligand>
</feature>
<dbReference type="EC" id="4.1.1.23" evidence="6"/>
<dbReference type="Pfam" id="PF00215">
    <property type="entry name" value="OMPdecase"/>
    <property type="match status" value="1"/>
</dbReference>
<sequence length="247" mass="25561">MSASSAAAPVSRQQIPARDRLIVALDVPDVAAARAMTRRLGDAVTFYKIGMELAYGGGLPLVGELAAEGRQVFVDLKLHDISNTVEKATARIAGLGGRFLTVHAYPQTMRAAARGRGDSPLQILGVTVMTSYDDAELLEAGYAAGVRDTVALRARQAREAGVDGLVLSAGETAEIRPIVGDGMLLVTPGIRPAGADVGDQKRVVTPGQAIRNGADYLVVGRPVTGAADPRAAAEAIVAEIAAALEAR</sequence>
<dbReference type="NCBIfam" id="NF001273">
    <property type="entry name" value="PRK00230.1"/>
    <property type="match status" value="1"/>
</dbReference>
<dbReference type="InterPro" id="IPR013785">
    <property type="entry name" value="Aldolase_TIM"/>
</dbReference>
<dbReference type="SUPFAM" id="SSF51366">
    <property type="entry name" value="Ribulose-phoshate binding barrel"/>
    <property type="match status" value="1"/>
</dbReference>
<dbReference type="GO" id="GO:0004590">
    <property type="term" value="F:orotidine-5'-phosphate decarboxylase activity"/>
    <property type="evidence" value="ECO:0007669"/>
    <property type="project" value="UniProtKB-EC"/>
</dbReference>
<comment type="pathway">
    <text evidence="2 6">Pyrimidine metabolism; UMP biosynthesis via de novo pathway; UMP from orotate: step 2/2.</text>
</comment>
<evidence type="ECO:0000256" key="5">
    <source>
        <dbReference type="ARBA" id="ARBA00023239"/>
    </source>
</evidence>
<gene>
    <name evidence="6 8" type="primary">pyrF</name>
    <name evidence="8" type="ORF">ACFOEX_00955</name>
</gene>
<comment type="function">
    <text evidence="1 6">Catalyzes the decarboxylation of orotidine 5'-monophosphate (OMP) to uridine 5'-monophosphate (UMP).</text>
</comment>
<comment type="similarity">
    <text evidence="6">Belongs to the OMP decarboxylase family. Type 1 subfamily.</text>
</comment>
<feature type="binding site" evidence="6">
    <location>
        <position position="130"/>
    </location>
    <ligand>
        <name>substrate</name>
    </ligand>
</feature>
<feature type="domain" description="Orotidine 5'-phosphate decarboxylase" evidence="7">
    <location>
        <begin position="20"/>
        <end position="236"/>
    </location>
</feature>
<evidence type="ECO:0000256" key="2">
    <source>
        <dbReference type="ARBA" id="ARBA00004861"/>
    </source>
</evidence>
<keyword evidence="4 6" id="KW-0665">Pyrimidine biosynthesis</keyword>
<dbReference type="SMART" id="SM00934">
    <property type="entry name" value="OMPdecase"/>
    <property type="match status" value="1"/>
</dbReference>
<keyword evidence="3 6" id="KW-0210">Decarboxylase</keyword>
<dbReference type="EMBL" id="JBHRUV010000004">
    <property type="protein sequence ID" value="MFC3264927.1"/>
    <property type="molecule type" value="Genomic_DNA"/>
</dbReference>
<feature type="binding site" evidence="6">
    <location>
        <position position="200"/>
    </location>
    <ligand>
        <name>substrate</name>
    </ligand>
</feature>
<dbReference type="CDD" id="cd04725">
    <property type="entry name" value="OMP_decarboxylase_like"/>
    <property type="match status" value="1"/>
</dbReference>
<dbReference type="HAMAP" id="MF_01200_B">
    <property type="entry name" value="OMPdecase_type1_B"/>
    <property type="match status" value="1"/>
</dbReference>
<feature type="binding site" evidence="6">
    <location>
        <position position="48"/>
    </location>
    <ligand>
        <name>substrate</name>
    </ligand>
</feature>
<evidence type="ECO:0000256" key="3">
    <source>
        <dbReference type="ARBA" id="ARBA00022793"/>
    </source>
</evidence>
<dbReference type="PANTHER" id="PTHR32119:SF2">
    <property type="entry name" value="OROTIDINE 5'-PHOSPHATE DECARBOXYLASE"/>
    <property type="match status" value="1"/>
</dbReference>
<proteinExistence type="inferred from homology"/>
<dbReference type="Gene3D" id="3.20.20.70">
    <property type="entry name" value="Aldolase class I"/>
    <property type="match status" value="1"/>
</dbReference>
<dbReference type="NCBIfam" id="TIGR01740">
    <property type="entry name" value="pyrF"/>
    <property type="match status" value="1"/>
</dbReference>
<dbReference type="InterPro" id="IPR011060">
    <property type="entry name" value="RibuloseP-bd_barrel"/>
</dbReference>
<keyword evidence="5 6" id="KW-0456">Lyase</keyword>
<dbReference type="Proteomes" id="UP001595536">
    <property type="component" value="Unassembled WGS sequence"/>
</dbReference>
<evidence type="ECO:0000256" key="1">
    <source>
        <dbReference type="ARBA" id="ARBA00002356"/>
    </source>
</evidence>
<feature type="binding site" evidence="6">
    <location>
        <position position="26"/>
    </location>
    <ligand>
        <name>substrate</name>
    </ligand>
</feature>
<dbReference type="PANTHER" id="PTHR32119">
    <property type="entry name" value="OROTIDINE 5'-PHOSPHATE DECARBOXYLASE"/>
    <property type="match status" value="1"/>
</dbReference>
<feature type="active site" description="Proton donor" evidence="6">
    <location>
        <position position="77"/>
    </location>
</feature>
<evidence type="ECO:0000256" key="6">
    <source>
        <dbReference type="HAMAP-Rule" id="MF_01200"/>
    </source>
</evidence>
<reference evidence="9" key="1">
    <citation type="journal article" date="2019" name="Int. J. Syst. Evol. Microbiol.">
        <title>The Global Catalogue of Microorganisms (GCM) 10K type strain sequencing project: providing services to taxonomists for standard genome sequencing and annotation.</title>
        <authorList>
            <consortium name="The Broad Institute Genomics Platform"/>
            <consortium name="The Broad Institute Genome Sequencing Center for Infectious Disease"/>
            <person name="Wu L."/>
            <person name="Ma J."/>
        </authorList>
    </citation>
    <scope>NUCLEOTIDE SEQUENCE [LARGE SCALE GENOMIC DNA]</scope>
    <source>
        <strain evidence="9">CCM 7941</strain>
    </source>
</reference>
<name>A0ABV7LBI5_9HYPH</name>
<comment type="catalytic activity">
    <reaction evidence="6">
        <text>orotidine 5'-phosphate + H(+) = UMP + CO2</text>
        <dbReference type="Rhea" id="RHEA:11596"/>
        <dbReference type="ChEBI" id="CHEBI:15378"/>
        <dbReference type="ChEBI" id="CHEBI:16526"/>
        <dbReference type="ChEBI" id="CHEBI:57538"/>
        <dbReference type="ChEBI" id="CHEBI:57865"/>
        <dbReference type="EC" id="4.1.1.23"/>
    </reaction>
</comment>
<protein>
    <recommendedName>
        <fullName evidence="6">Orotidine 5'-phosphate decarboxylase</fullName>
        <ecNumber evidence="6">4.1.1.23</ecNumber>
    </recommendedName>
    <alternativeName>
        <fullName evidence="6">OMP decarboxylase</fullName>
        <shortName evidence="6">OMPDCase</shortName>
        <shortName evidence="6">OMPdecase</shortName>
    </alternativeName>
</protein>
<dbReference type="InterPro" id="IPR047596">
    <property type="entry name" value="OMPdecase_bac"/>
</dbReference>
<evidence type="ECO:0000313" key="8">
    <source>
        <dbReference type="EMBL" id="MFC3264927.1"/>
    </source>
</evidence>
<feature type="binding site" evidence="6">
    <location>
        <position position="221"/>
    </location>
    <ligand>
        <name>substrate</name>
    </ligand>
</feature>
<dbReference type="InterPro" id="IPR014732">
    <property type="entry name" value="OMPdecase"/>
</dbReference>
<accession>A0ABV7LBI5</accession>
<dbReference type="InterPro" id="IPR001754">
    <property type="entry name" value="OMPdeCOase_dom"/>
</dbReference>
<feature type="binding site" evidence="6">
    <location>
        <position position="191"/>
    </location>
    <ligand>
        <name>substrate</name>
    </ligand>
</feature>
<dbReference type="RefSeq" id="WP_376832706.1">
    <property type="nucleotide sequence ID" value="NZ_JBHLWR010000006.1"/>
</dbReference>
<evidence type="ECO:0000259" key="7">
    <source>
        <dbReference type="SMART" id="SM00934"/>
    </source>
</evidence>
<evidence type="ECO:0000256" key="4">
    <source>
        <dbReference type="ARBA" id="ARBA00022975"/>
    </source>
</evidence>
<organism evidence="8 9">
    <name type="scientific">Camelimonas abortus</name>
    <dbReference type="NCBI Taxonomy" id="1017184"/>
    <lineage>
        <taxon>Bacteria</taxon>
        <taxon>Pseudomonadati</taxon>
        <taxon>Pseudomonadota</taxon>
        <taxon>Alphaproteobacteria</taxon>
        <taxon>Hyphomicrobiales</taxon>
        <taxon>Chelatococcaceae</taxon>
        <taxon>Camelimonas</taxon>
    </lineage>
</organism>
<comment type="subunit">
    <text evidence="6">Homodimer.</text>
</comment>
<feature type="binding site" evidence="6">
    <location>
        <begin position="75"/>
        <end position="84"/>
    </location>
    <ligand>
        <name>substrate</name>
    </ligand>
</feature>
<comment type="caution">
    <text evidence="8">The sequence shown here is derived from an EMBL/GenBank/DDBJ whole genome shotgun (WGS) entry which is preliminary data.</text>
</comment>
<keyword evidence="9" id="KW-1185">Reference proteome</keyword>